<dbReference type="OrthoDB" id="2433183at2"/>
<sequence length="311" mass="37535">MAQLIKLQDYISRYETDFYRYPGQFIRLKKENWKKLLNRWEQEYTEPSMEYFDEKEPQKSTKRFSFRGLFNGKKQQDVFEHLPANNSDAYFIPKDEETLKYYFLDDIFKFQVKWASSTIREYSAVDDKYRMDAYLKYFLQRFPDTFLVMYQPIFQLHKAAVEGEIILITPVEVICIAILEENENVIFIPEDGRTWYREFEEIQTRILSPTIGLKRTENIVKSIFNKYNIDIPITKVVLSKNNKIEFKSEPFNTQYIGKEQYIEWFDHLRAFSSPLKHKQLKAGEALLKHCRSTFTQRPEWLHEDDQSIFDL</sequence>
<evidence type="ECO:0000313" key="2">
    <source>
        <dbReference type="Proteomes" id="UP000199095"/>
    </source>
</evidence>
<dbReference type="EMBL" id="FOHJ01000018">
    <property type="protein sequence ID" value="SEU07967.1"/>
    <property type="molecule type" value="Genomic_DNA"/>
</dbReference>
<dbReference type="STRING" id="237682.SAMN05421676_11831"/>
<dbReference type="Proteomes" id="UP000199095">
    <property type="component" value="Unassembled WGS sequence"/>
</dbReference>
<dbReference type="RefSeq" id="WP_093137747.1">
    <property type="nucleotide sequence ID" value="NZ_FOHJ01000018.1"/>
</dbReference>
<dbReference type="AlphaFoldDB" id="A0A1I0JD14"/>
<organism evidence="1 2">
    <name type="scientific">Salinibacillus kushneri</name>
    <dbReference type="NCBI Taxonomy" id="237682"/>
    <lineage>
        <taxon>Bacteria</taxon>
        <taxon>Bacillati</taxon>
        <taxon>Bacillota</taxon>
        <taxon>Bacilli</taxon>
        <taxon>Bacillales</taxon>
        <taxon>Bacillaceae</taxon>
        <taxon>Salinibacillus</taxon>
    </lineage>
</organism>
<proteinExistence type="predicted"/>
<name>A0A1I0JD14_9BACI</name>
<evidence type="ECO:0008006" key="3">
    <source>
        <dbReference type="Google" id="ProtNLM"/>
    </source>
</evidence>
<accession>A0A1I0JD14</accession>
<protein>
    <recommendedName>
        <fullName evidence="3">Nuclease-related domain-containing protein</fullName>
    </recommendedName>
</protein>
<gene>
    <name evidence="1" type="ORF">SAMN05421676_11831</name>
</gene>
<evidence type="ECO:0000313" key="1">
    <source>
        <dbReference type="EMBL" id="SEU07967.1"/>
    </source>
</evidence>
<reference evidence="2" key="1">
    <citation type="submission" date="2016-10" db="EMBL/GenBank/DDBJ databases">
        <authorList>
            <person name="Varghese N."/>
            <person name="Submissions S."/>
        </authorList>
    </citation>
    <scope>NUCLEOTIDE SEQUENCE [LARGE SCALE GENOMIC DNA]</scope>
    <source>
        <strain evidence="2">CGMCC 1.3566</strain>
    </source>
</reference>
<keyword evidence="2" id="KW-1185">Reference proteome</keyword>